<evidence type="ECO:0000313" key="1">
    <source>
        <dbReference type="EMBL" id="MBK4724437.1"/>
    </source>
</evidence>
<organism evidence="1 2">
    <name type="scientific">Enterobacter agglomerans</name>
    <name type="common">Erwinia herbicola</name>
    <name type="synonym">Pantoea agglomerans</name>
    <dbReference type="NCBI Taxonomy" id="549"/>
    <lineage>
        <taxon>Bacteria</taxon>
        <taxon>Pseudomonadati</taxon>
        <taxon>Pseudomonadota</taxon>
        <taxon>Gammaproteobacteria</taxon>
        <taxon>Enterobacterales</taxon>
        <taxon>Erwiniaceae</taxon>
        <taxon>Pantoea</taxon>
        <taxon>Pantoea agglomerans group</taxon>
    </lineage>
</organism>
<dbReference type="EMBL" id="JAEOXF010000002">
    <property type="protein sequence ID" value="MBK4724437.1"/>
    <property type="molecule type" value="Genomic_DNA"/>
</dbReference>
<protein>
    <submittedName>
        <fullName evidence="1">PAS domain-containing protein</fullName>
    </submittedName>
</protein>
<gene>
    <name evidence="1" type="ORF">JJL49_04235</name>
</gene>
<evidence type="ECO:0000313" key="2">
    <source>
        <dbReference type="Proteomes" id="UP000633731"/>
    </source>
</evidence>
<name>A0ACC5RIC1_ENTAG</name>
<reference evidence="1" key="1">
    <citation type="submission" date="2021-01" db="EMBL/GenBank/DDBJ databases">
        <title>Draft genome of Pantoea agglomerans Eh 335.</title>
        <authorList>
            <person name="Emsley S.A."/>
            <person name="Oline D.K."/>
            <person name="Saw J.H."/>
            <person name="Ushijima B."/>
            <person name="Videau P."/>
            <person name="Koyack M.J."/>
        </authorList>
    </citation>
    <scope>NUCLEOTIDE SEQUENCE</scope>
    <source>
        <strain evidence="1">Eh 335</strain>
    </source>
</reference>
<comment type="caution">
    <text evidence="1">The sequence shown here is derived from an EMBL/GenBank/DDBJ whole genome shotgun (WGS) entry which is preliminary data.</text>
</comment>
<accession>A0ACC5RIC1</accession>
<proteinExistence type="predicted"/>
<sequence>MTSHSPDIARERALILQTLHAAITALGSVIGRNTEIVLHDLEHPEKSVLAITHGHITGRVPGSPVLAVPLEDQGLRALLNDNAQASNTTPTVIPDYPTRGKNGQALRSATALYRDSNGQPFAALCINTDNSELLAAKRCLDSLLNADAPPPQTEESVDMGQLMADIIADSLSELNGNLRVSRKQAKLAAVRKMQDRGMFIVKGGIEKAAAALGVTRYTIYNYLDEIRDEQSGSTL</sequence>
<keyword evidence="2" id="KW-1185">Reference proteome</keyword>
<dbReference type="Proteomes" id="UP000633731">
    <property type="component" value="Unassembled WGS sequence"/>
</dbReference>